<proteinExistence type="predicted"/>
<reference evidence="1" key="1">
    <citation type="journal article" date="2014" name="Front. Microbiol.">
        <title>High frequency of phylogenetically diverse reductive dehalogenase-homologous genes in deep subseafloor sedimentary metagenomes.</title>
        <authorList>
            <person name="Kawai M."/>
            <person name="Futagami T."/>
            <person name="Toyoda A."/>
            <person name="Takaki Y."/>
            <person name="Nishi S."/>
            <person name="Hori S."/>
            <person name="Arai W."/>
            <person name="Tsubouchi T."/>
            <person name="Morono Y."/>
            <person name="Uchiyama I."/>
            <person name="Ito T."/>
            <person name="Fujiyama A."/>
            <person name="Inagaki F."/>
            <person name="Takami H."/>
        </authorList>
    </citation>
    <scope>NUCLEOTIDE SEQUENCE</scope>
    <source>
        <strain evidence="1">Expedition CK06-06</strain>
    </source>
</reference>
<protein>
    <submittedName>
        <fullName evidence="1">Uncharacterized protein</fullName>
    </submittedName>
</protein>
<feature type="non-terminal residue" evidence="1">
    <location>
        <position position="48"/>
    </location>
</feature>
<organism evidence="1">
    <name type="scientific">marine sediment metagenome</name>
    <dbReference type="NCBI Taxonomy" id="412755"/>
    <lineage>
        <taxon>unclassified sequences</taxon>
        <taxon>metagenomes</taxon>
        <taxon>ecological metagenomes</taxon>
    </lineage>
</organism>
<comment type="caution">
    <text evidence="1">The sequence shown here is derived from an EMBL/GenBank/DDBJ whole genome shotgun (WGS) entry which is preliminary data.</text>
</comment>
<gene>
    <name evidence="1" type="ORF">S06H3_63158</name>
</gene>
<name>X1QUA9_9ZZZZ</name>
<evidence type="ECO:0000313" key="1">
    <source>
        <dbReference type="EMBL" id="GAI54460.1"/>
    </source>
</evidence>
<sequence>MIYGEPRNIRGDFLEKILILKPTTATGAKWRNRFATTLEAEPLEIKAP</sequence>
<accession>X1QUA9</accession>
<dbReference type="AlphaFoldDB" id="X1QUA9"/>
<dbReference type="EMBL" id="BARV01041835">
    <property type="protein sequence ID" value="GAI54460.1"/>
    <property type="molecule type" value="Genomic_DNA"/>
</dbReference>